<reference evidence="3" key="1">
    <citation type="journal article" date="2019" name="Int. J. Syst. Evol. Microbiol.">
        <title>The Global Catalogue of Microorganisms (GCM) 10K type strain sequencing project: providing services to taxonomists for standard genome sequencing and annotation.</title>
        <authorList>
            <consortium name="The Broad Institute Genomics Platform"/>
            <consortium name="The Broad Institute Genome Sequencing Center for Infectious Disease"/>
            <person name="Wu L."/>
            <person name="Ma J."/>
        </authorList>
    </citation>
    <scope>NUCLEOTIDE SEQUENCE [LARGE SCALE GENOMIC DNA]</scope>
    <source>
        <strain evidence="3">IBRC-M 10906</strain>
    </source>
</reference>
<dbReference type="EMBL" id="JBHUOF010000007">
    <property type="protein sequence ID" value="MFD2799027.1"/>
    <property type="molecule type" value="Genomic_DNA"/>
</dbReference>
<feature type="compositionally biased region" description="Low complexity" evidence="1">
    <location>
        <begin position="37"/>
        <end position="48"/>
    </location>
</feature>
<evidence type="ECO:0000313" key="2">
    <source>
        <dbReference type="EMBL" id="MFD2799027.1"/>
    </source>
</evidence>
<sequence length="57" mass="6143">MTENPDLAPDADVHEQRQSIPDGSITEPPELDVPLEANPADAAEQAAAVPLDEEEHR</sequence>
<name>A0ABW5W7D7_9PSEU</name>
<dbReference type="Proteomes" id="UP001597478">
    <property type="component" value="Unassembled WGS sequence"/>
</dbReference>
<evidence type="ECO:0000313" key="3">
    <source>
        <dbReference type="Proteomes" id="UP001597478"/>
    </source>
</evidence>
<comment type="caution">
    <text evidence="2">The sequence shown here is derived from an EMBL/GenBank/DDBJ whole genome shotgun (WGS) entry which is preliminary data.</text>
</comment>
<gene>
    <name evidence="2" type="ORF">ACFS2C_06440</name>
</gene>
<dbReference type="RefSeq" id="WP_377386656.1">
    <property type="nucleotide sequence ID" value="NZ_JBHSAN010000006.1"/>
</dbReference>
<evidence type="ECO:0000256" key="1">
    <source>
        <dbReference type="SAM" id="MobiDB-lite"/>
    </source>
</evidence>
<organism evidence="2 3">
    <name type="scientific">Prauserella oleivorans</name>
    <dbReference type="NCBI Taxonomy" id="1478153"/>
    <lineage>
        <taxon>Bacteria</taxon>
        <taxon>Bacillati</taxon>
        <taxon>Actinomycetota</taxon>
        <taxon>Actinomycetes</taxon>
        <taxon>Pseudonocardiales</taxon>
        <taxon>Pseudonocardiaceae</taxon>
        <taxon>Prauserella</taxon>
    </lineage>
</organism>
<accession>A0ABW5W7D7</accession>
<feature type="region of interest" description="Disordered" evidence="1">
    <location>
        <begin position="1"/>
        <end position="57"/>
    </location>
</feature>
<keyword evidence="3" id="KW-1185">Reference proteome</keyword>
<protein>
    <submittedName>
        <fullName evidence="2">Uncharacterized protein</fullName>
    </submittedName>
</protein>
<proteinExistence type="predicted"/>